<proteinExistence type="predicted"/>
<evidence type="ECO:0000313" key="1">
    <source>
        <dbReference type="EMBL" id="KAJ2893919.1"/>
    </source>
</evidence>
<name>A0ACC1M2Q7_9FUNG</name>
<dbReference type="EMBL" id="JANBVB010000479">
    <property type="protein sequence ID" value="KAJ2893919.1"/>
    <property type="molecule type" value="Genomic_DNA"/>
</dbReference>
<keyword evidence="2" id="KW-1185">Reference proteome</keyword>
<evidence type="ECO:0000313" key="2">
    <source>
        <dbReference type="Proteomes" id="UP001139981"/>
    </source>
</evidence>
<comment type="caution">
    <text evidence="1">The sequence shown here is derived from an EMBL/GenBank/DDBJ whole genome shotgun (WGS) entry which is preliminary data.</text>
</comment>
<organism evidence="1 2">
    <name type="scientific">Coemansia aciculifera</name>
    <dbReference type="NCBI Taxonomy" id="417176"/>
    <lineage>
        <taxon>Eukaryota</taxon>
        <taxon>Fungi</taxon>
        <taxon>Fungi incertae sedis</taxon>
        <taxon>Zoopagomycota</taxon>
        <taxon>Kickxellomycotina</taxon>
        <taxon>Kickxellomycetes</taxon>
        <taxon>Kickxellales</taxon>
        <taxon>Kickxellaceae</taxon>
        <taxon>Coemansia</taxon>
    </lineage>
</organism>
<sequence>MSANNTARHARAALMDIYRAERSWDGWNEDGVAIANDLVNLLLQMRNSQEPAVWHPSLPVMFPDLAEKYMTASIDQARKKLEQLRHKTTMMNRQIDRMNTAAESMLKLLPIEEEEQESRHLAAQFEEPFALASLKWYAERALTVCDVYRQAVAMRDEHIDVIGKTIDSFVGLCNAPAGALDSDAQLVYLSMWLHSPGLQNAKLMDATSNSTLMLSDYDDMLRIELGIEKV</sequence>
<gene>
    <name evidence="1" type="ORF">IWW38_002735</name>
</gene>
<reference evidence="1" key="1">
    <citation type="submission" date="2022-07" db="EMBL/GenBank/DDBJ databases">
        <title>Phylogenomic reconstructions and comparative analyses of Kickxellomycotina fungi.</title>
        <authorList>
            <person name="Reynolds N.K."/>
            <person name="Stajich J.E."/>
            <person name="Barry K."/>
            <person name="Grigoriev I.V."/>
            <person name="Crous P."/>
            <person name="Smith M.E."/>
        </authorList>
    </citation>
    <scope>NUCLEOTIDE SEQUENCE</scope>
    <source>
        <strain evidence="1">CBS 190363</strain>
    </source>
</reference>
<dbReference type="Proteomes" id="UP001139981">
    <property type="component" value="Unassembled WGS sequence"/>
</dbReference>
<protein>
    <submittedName>
        <fullName evidence="1">Uncharacterized protein</fullName>
    </submittedName>
</protein>
<accession>A0ACC1M2Q7</accession>